<protein>
    <recommendedName>
        <fullName evidence="5">Phosphatidylinositol-specific phospholipase C X domain-containing protein</fullName>
    </recommendedName>
</protein>
<reference evidence="3 4" key="1">
    <citation type="journal article" date="2021" name="Sci. Rep.">
        <title>The genome of the diatom Chaetoceros tenuissimus carries an ancient integrated fragment of an extant virus.</title>
        <authorList>
            <person name="Hongo Y."/>
            <person name="Kimura K."/>
            <person name="Takaki Y."/>
            <person name="Yoshida Y."/>
            <person name="Baba S."/>
            <person name="Kobayashi G."/>
            <person name="Nagasaki K."/>
            <person name="Hano T."/>
            <person name="Tomaru Y."/>
        </authorList>
    </citation>
    <scope>NUCLEOTIDE SEQUENCE [LARGE SCALE GENOMIC DNA]</scope>
    <source>
        <strain evidence="3 4">NIES-3715</strain>
    </source>
</reference>
<keyword evidence="2" id="KW-1133">Transmembrane helix</keyword>
<dbReference type="EMBL" id="BLLK01000019">
    <property type="protein sequence ID" value="GFH44197.1"/>
    <property type="molecule type" value="Genomic_DNA"/>
</dbReference>
<dbReference type="Proteomes" id="UP001054902">
    <property type="component" value="Unassembled WGS sequence"/>
</dbReference>
<feature type="region of interest" description="Disordered" evidence="1">
    <location>
        <begin position="1"/>
        <end position="21"/>
    </location>
</feature>
<name>A0AAD3CDM5_9STRA</name>
<sequence length="370" mass="40891">MAPRKDEELNEEKRGHYDPYSHNAPYPYEEEKKKGGCCRCLFIIIVILVVLAGGAVGALIGIFGFEKVKSWVGLGSTEADSSPTAAPTLTPVYEFNQCPTSGDCCNGLASNCDLKVDEVLFATLHNAHVDETDAFPNHESPLEEALVAGYRGVMLDACKCDGAVTLCHGDCGFGKRDLTEVFTNINTFLDANKNDMLMINFEISVGQPTPSEIWDVIGPIIQSKTYTYTGGNWPTLKQLQTDDKQLIFFKHNGVTSSVNQIREFHDFAAETPYEFKSVEEVEDTNNSCVIDRGAQSAKDFYAINNFVANELLGIPSKAGSEEVNEKNFLTQRLADCEAKTGLKTNFINIDFWEYGDVIEVVQEENKARAN</sequence>
<organism evidence="3 4">
    <name type="scientific">Chaetoceros tenuissimus</name>
    <dbReference type="NCBI Taxonomy" id="426638"/>
    <lineage>
        <taxon>Eukaryota</taxon>
        <taxon>Sar</taxon>
        <taxon>Stramenopiles</taxon>
        <taxon>Ochrophyta</taxon>
        <taxon>Bacillariophyta</taxon>
        <taxon>Coscinodiscophyceae</taxon>
        <taxon>Chaetocerotophycidae</taxon>
        <taxon>Chaetocerotales</taxon>
        <taxon>Chaetocerotaceae</taxon>
        <taxon>Chaetoceros</taxon>
    </lineage>
</organism>
<dbReference type="Pfam" id="PF26146">
    <property type="entry name" value="PI-PLC_X"/>
    <property type="match status" value="1"/>
</dbReference>
<dbReference type="SUPFAM" id="SSF51695">
    <property type="entry name" value="PLC-like phosphodiesterases"/>
    <property type="match status" value="1"/>
</dbReference>
<dbReference type="PANTHER" id="PTHR13593:SF140">
    <property type="entry name" value="PLC-LIKE PHOSPHODIESTERASE"/>
    <property type="match status" value="1"/>
</dbReference>
<keyword evidence="4" id="KW-1185">Reference proteome</keyword>
<keyword evidence="2" id="KW-0472">Membrane</keyword>
<gene>
    <name evidence="3" type="ORF">CTEN210_00671</name>
</gene>
<dbReference type="InterPro" id="IPR017946">
    <property type="entry name" value="PLC-like_Pdiesterase_TIM-brl"/>
</dbReference>
<feature type="compositionally biased region" description="Basic and acidic residues" evidence="1">
    <location>
        <begin position="1"/>
        <end position="19"/>
    </location>
</feature>
<feature type="transmembrane region" description="Helical" evidence="2">
    <location>
        <begin position="40"/>
        <end position="65"/>
    </location>
</feature>
<dbReference type="InterPro" id="IPR051057">
    <property type="entry name" value="PI-PLC_domain"/>
</dbReference>
<evidence type="ECO:0000256" key="2">
    <source>
        <dbReference type="SAM" id="Phobius"/>
    </source>
</evidence>
<dbReference type="PANTHER" id="PTHR13593">
    <property type="match status" value="1"/>
</dbReference>
<dbReference type="GO" id="GO:0006629">
    <property type="term" value="P:lipid metabolic process"/>
    <property type="evidence" value="ECO:0007669"/>
    <property type="project" value="InterPro"/>
</dbReference>
<comment type="caution">
    <text evidence="3">The sequence shown here is derived from an EMBL/GenBank/DDBJ whole genome shotgun (WGS) entry which is preliminary data.</text>
</comment>
<evidence type="ECO:0000313" key="3">
    <source>
        <dbReference type="EMBL" id="GFH44197.1"/>
    </source>
</evidence>
<evidence type="ECO:0000313" key="4">
    <source>
        <dbReference type="Proteomes" id="UP001054902"/>
    </source>
</evidence>
<evidence type="ECO:0008006" key="5">
    <source>
        <dbReference type="Google" id="ProtNLM"/>
    </source>
</evidence>
<proteinExistence type="predicted"/>
<accession>A0AAD3CDM5</accession>
<keyword evidence="2" id="KW-0812">Transmembrane</keyword>
<evidence type="ECO:0000256" key="1">
    <source>
        <dbReference type="SAM" id="MobiDB-lite"/>
    </source>
</evidence>
<dbReference type="Gene3D" id="3.20.20.190">
    <property type="entry name" value="Phosphatidylinositol (PI) phosphodiesterase"/>
    <property type="match status" value="1"/>
</dbReference>
<dbReference type="GO" id="GO:0008081">
    <property type="term" value="F:phosphoric diester hydrolase activity"/>
    <property type="evidence" value="ECO:0007669"/>
    <property type="project" value="InterPro"/>
</dbReference>
<dbReference type="AlphaFoldDB" id="A0AAD3CDM5"/>